<feature type="domain" description="ATPase BadF/BadG/BcrA/BcrD type" evidence="1">
    <location>
        <begin position="11"/>
        <end position="307"/>
    </location>
</feature>
<dbReference type="InterPro" id="IPR052519">
    <property type="entry name" value="Euk-type_GlcNAc_Kinase"/>
</dbReference>
<gene>
    <name evidence="2" type="ORF">ACFFF6_15375</name>
</gene>
<dbReference type="Pfam" id="PF01869">
    <property type="entry name" value="BcrAD_BadFG"/>
    <property type="match status" value="1"/>
</dbReference>
<dbReference type="SUPFAM" id="SSF53067">
    <property type="entry name" value="Actin-like ATPase domain"/>
    <property type="match status" value="2"/>
</dbReference>
<comment type="caution">
    <text evidence="2">The sequence shown here is derived from an EMBL/GenBank/DDBJ whole genome shotgun (WGS) entry which is preliminary data.</text>
</comment>
<dbReference type="Gene3D" id="3.30.420.40">
    <property type="match status" value="2"/>
</dbReference>
<dbReference type="PANTHER" id="PTHR43190:SF3">
    <property type="entry name" value="N-ACETYL-D-GLUCOSAMINE KINASE"/>
    <property type="match status" value="1"/>
</dbReference>
<dbReference type="Proteomes" id="UP001589793">
    <property type="component" value="Unassembled WGS sequence"/>
</dbReference>
<proteinExistence type="predicted"/>
<sequence>MSAAQPFVIAVDAGGTHTRVGLLDLDGRLIAQHRAGGGSPTHNHDAARNVEQAIRGALRTAGLRIEDAAALGVGTSGYERAGSTQHRGDAANAWVEEVYGLPGLDCPRVIVNDAVIAHRGALEGRAGIVVVAGTGSMILAIDEQGTEIESGQFGHYAGAARHLVHEALHRILAEEAEAEDLLLPRVLEHFDARDVAGLRRALLVLGAQDRNEAKRRHGALAPAVTELAGSSLVADAAIAQLAAKTVDGIALLAPMVAADPVPVALVGSLAQTEAFSRAVGRRLRERGTGAVLVPAAADPLHGAALLAIACARSATAPAGGSPGGPAGMA</sequence>
<dbReference type="InterPro" id="IPR002731">
    <property type="entry name" value="ATPase_BadF"/>
</dbReference>
<dbReference type="RefSeq" id="WP_376982301.1">
    <property type="nucleotide sequence ID" value="NZ_JBHLSV010000022.1"/>
</dbReference>
<organism evidence="2 3">
    <name type="scientific">Brachybacterium hainanense</name>
    <dbReference type="NCBI Taxonomy" id="1541174"/>
    <lineage>
        <taxon>Bacteria</taxon>
        <taxon>Bacillati</taxon>
        <taxon>Actinomycetota</taxon>
        <taxon>Actinomycetes</taxon>
        <taxon>Micrococcales</taxon>
        <taxon>Dermabacteraceae</taxon>
        <taxon>Brachybacterium</taxon>
    </lineage>
</organism>
<name>A0ABV6REA9_9MICO</name>
<accession>A0ABV6REA9</accession>
<dbReference type="PANTHER" id="PTHR43190">
    <property type="entry name" value="N-ACETYL-D-GLUCOSAMINE KINASE"/>
    <property type="match status" value="1"/>
</dbReference>
<dbReference type="InterPro" id="IPR043129">
    <property type="entry name" value="ATPase_NBD"/>
</dbReference>
<reference evidence="2 3" key="1">
    <citation type="submission" date="2024-09" db="EMBL/GenBank/DDBJ databases">
        <authorList>
            <person name="Sun Q."/>
            <person name="Mori K."/>
        </authorList>
    </citation>
    <scope>NUCLEOTIDE SEQUENCE [LARGE SCALE GENOMIC DNA]</scope>
    <source>
        <strain evidence="2 3">CICC 10874</strain>
    </source>
</reference>
<evidence type="ECO:0000313" key="3">
    <source>
        <dbReference type="Proteomes" id="UP001589793"/>
    </source>
</evidence>
<dbReference type="EMBL" id="JBHLSV010000022">
    <property type="protein sequence ID" value="MFC0675345.1"/>
    <property type="molecule type" value="Genomic_DNA"/>
</dbReference>
<protein>
    <submittedName>
        <fullName evidence="2">BadF/BadG/BcrA/BcrD ATPase family protein</fullName>
    </submittedName>
</protein>
<keyword evidence="3" id="KW-1185">Reference proteome</keyword>
<evidence type="ECO:0000259" key="1">
    <source>
        <dbReference type="Pfam" id="PF01869"/>
    </source>
</evidence>
<evidence type="ECO:0000313" key="2">
    <source>
        <dbReference type="EMBL" id="MFC0675345.1"/>
    </source>
</evidence>